<feature type="transmembrane region" description="Helical" evidence="8">
    <location>
        <begin position="79"/>
        <end position="100"/>
    </location>
</feature>
<evidence type="ECO:0000256" key="5">
    <source>
        <dbReference type="ARBA" id="ARBA00022670"/>
    </source>
</evidence>
<keyword evidence="8" id="KW-1133">Transmembrane helix</keyword>
<feature type="active site" evidence="7">
    <location>
        <position position="165"/>
    </location>
</feature>
<evidence type="ECO:0000313" key="11">
    <source>
        <dbReference type="EMBL" id="RSZ58052.1"/>
    </source>
</evidence>
<dbReference type="PROSITE" id="PS00760">
    <property type="entry name" value="SPASE_I_2"/>
    <property type="match status" value="1"/>
</dbReference>
<dbReference type="InterPro" id="IPR019533">
    <property type="entry name" value="Peptidase_S26"/>
</dbReference>
<keyword evidence="6 8" id="KW-0378">Hydrolase</keyword>
<evidence type="ECO:0000256" key="3">
    <source>
        <dbReference type="ARBA" id="ARBA00013208"/>
    </source>
</evidence>
<dbReference type="GO" id="GO:0006465">
    <property type="term" value="P:signal peptide processing"/>
    <property type="evidence" value="ECO:0007669"/>
    <property type="project" value="InterPro"/>
</dbReference>
<dbReference type="Pfam" id="PF10502">
    <property type="entry name" value="Peptidase_S26"/>
    <property type="match status" value="1"/>
</dbReference>
<dbReference type="GO" id="GO:0016020">
    <property type="term" value="C:membrane"/>
    <property type="evidence" value="ECO:0007669"/>
    <property type="project" value="UniProtKB-SubCell"/>
</dbReference>
<name>A0A430HKM2_9BURK</name>
<dbReference type="CDD" id="cd06530">
    <property type="entry name" value="S26_SPase_I"/>
    <property type="match status" value="1"/>
</dbReference>
<feature type="domain" description="Peptidase S26" evidence="10">
    <location>
        <begin position="80"/>
        <end position="292"/>
    </location>
</feature>
<dbReference type="InterPro" id="IPR019758">
    <property type="entry name" value="Pept_S26A_signal_pept_1_CS"/>
</dbReference>
<dbReference type="PROSITE" id="PS00761">
    <property type="entry name" value="SPASE_I_3"/>
    <property type="match status" value="1"/>
</dbReference>
<feature type="active site" evidence="7">
    <location>
        <position position="110"/>
    </location>
</feature>
<dbReference type="PRINTS" id="PR00727">
    <property type="entry name" value="LEADERPTASE"/>
</dbReference>
<gene>
    <name evidence="11" type="primary">lepB</name>
    <name evidence="11" type="ORF">EJB06_17265</name>
</gene>
<keyword evidence="8" id="KW-0472">Membrane</keyword>
<keyword evidence="12" id="KW-1185">Reference proteome</keyword>
<dbReference type="EC" id="3.4.21.89" evidence="3 8"/>
<evidence type="ECO:0000313" key="12">
    <source>
        <dbReference type="Proteomes" id="UP000278085"/>
    </source>
</evidence>
<dbReference type="InterPro" id="IPR019756">
    <property type="entry name" value="Pept_S26A_signal_pept_1_Ser-AS"/>
</dbReference>
<dbReference type="GO" id="GO:0009003">
    <property type="term" value="F:signal peptidase activity"/>
    <property type="evidence" value="ECO:0007669"/>
    <property type="project" value="UniProtKB-EC"/>
</dbReference>
<dbReference type="OrthoDB" id="9815782at2"/>
<reference evidence="11 12" key="1">
    <citation type="submission" date="2018-12" db="EMBL/GenBank/DDBJ databases">
        <authorList>
            <person name="Yang E."/>
        </authorList>
    </citation>
    <scope>NUCLEOTIDE SEQUENCE [LARGE SCALE GENOMIC DNA]</scope>
    <source>
        <strain evidence="11 12">SOD</strain>
    </source>
</reference>
<evidence type="ECO:0000256" key="6">
    <source>
        <dbReference type="ARBA" id="ARBA00022801"/>
    </source>
</evidence>
<keyword evidence="5 8" id="KW-0645">Protease</keyword>
<evidence type="ECO:0000256" key="8">
    <source>
        <dbReference type="RuleBase" id="RU003993"/>
    </source>
</evidence>
<feature type="transmembrane region" description="Helical" evidence="8">
    <location>
        <begin position="6"/>
        <end position="27"/>
    </location>
</feature>
<dbReference type="PANTHER" id="PTHR43390">
    <property type="entry name" value="SIGNAL PEPTIDASE I"/>
    <property type="match status" value="1"/>
</dbReference>
<dbReference type="AlphaFoldDB" id="A0A430HKM2"/>
<comment type="catalytic activity">
    <reaction evidence="1 8">
        <text>Cleavage of hydrophobic, N-terminal signal or leader sequences from secreted and periplasmic proteins.</text>
        <dbReference type="EC" id="3.4.21.89"/>
    </reaction>
</comment>
<comment type="subcellular location">
    <subcellularLocation>
        <location evidence="9">Membrane</location>
        <topology evidence="9">Single-pass type II membrane protein</topology>
    </subcellularLocation>
</comment>
<dbReference type="PANTHER" id="PTHR43390:SF1">
    <property type="entry name" value="CHLOROPLAST PROCESSING PEPTIDASE"/>
    <property type="match status" value="1"/>
</dbReference>
<organism evidence="11 12">
    <name type="scientific">Massilia atriviolacea</name>
    <dbReference type="NCBI Taxonomy" id="2495579"/>
    <lineage>
        <taxon>Bacteria</taxon>
        <taxon>Pseudomonadati</taxon>
        <taxon>Pseudomonadota</taxon>
        <taxon>Betaproteobacteria</taxon>
        <taxon>Burkholderiales</taxon>
        <taxon>Oxalobacteraceae</taxon>
        <taxon>Telluria group</taxon>
        <taxon>Massilia</taxon>
    </lineage>
</organism>
<evidence type="ECO:0000256" key="4">
    <source>
        <dbReference type="ARBA" id="ARBA00019232"/>
    </source>
</evidence>
<dbReference type="InterPro" id="IPR019757">
    <property type="entry name" value="Pept_S26A_signal_pept_1_Lys-AS"/>
</dbReference>
<dbReference type="Gene3D" id="2.10.109.10">
    <property type="entry name" value="Umud Fragment, subunit A"/>
    <property type="match status" value="1"/>
</dbReference>
<dbReference type="SUPFAM" id="SSF51306">
    <property type="entry name" value="LexA/Signal peptidase"/>
    <property type="match status" value="1"/>
</dbReference>
<dbReference type="NCBIfam" id="TIGR02227">
    <property type="entry name" value="sigpep_I_bact"/>
    <property type="match status" value="1"/>
</dbReference>
<comment type="caution">
    <text evidence="9">Lacks conserved residue(s) required for the propagation of feature annotation.</text>
</comment>
<evidence type="ECO:0000256" key="1">
    <source>
        <dbReference type="ARBA" id="ARBA00000677"/>
    </source>
</evidence>
<dbReference type="PROSITE" id="PS00501">
    <property type="entry name" value="SPASE_I_1"/>
    <property type="match status" value="1"/>
</dbReference>
<evidence type="ECO:0000259" key="10">
    <source>
        <dbReference type="Pfam" id="PF10502"/>
    </source>
</evidence>
<dbReference type="RefSeq" id="WP_126075256.1">
    <property type="nucleotide sequence ID" value="NZ_CP051166.1"/>
</dbReference>
<dbReference type="Proteomes" id="UP000278085">
    <property type="component" value="Unassembled WGS sequence"/>
</dbReference>
<evidence type="ECO:0000256" key="2">
    <source>
        <dbReference type="ARBA" id="ARBA00009370"/>
    </source>
</evidence>
<dbReference type="GO" id="GO:0004252">
    <property type="term" value="F:serine-type endopeptidase activity"/>
    <property type="evidence" value="ECO:0007669"/>
    <property type="project" value="InterPro"/>
</dbReference>
<comment type="similarity">
    <text evidence="2 9">Belongs to the peptidase S26 family.</text>
</comment>
<keyword evidence="8" id="KW-0812">Transmembrane</keyword>
<accession>A0A430HKM2</accession>
<comment type="caution">
    <text evidence="11">The sequence shown here is derived from an EMBL/GenBank/DDBJ whole genome shotgun (WGS) entry which is preliminary data.</text>
</comment>
<dbReference type="InterPro" id="IPR000223">
    <property type="entry name" value="Pept_S26A_signal_pept_1"/>
</dbReference>
<proteinExistence type="inferred from homology"/>
<sequence>MNLQFILGNFALILFVAMVLTGIIWCLDVFYFARQRRVAADAALAAFDARNAKLTAEGIKVDNTSRQSIEAAILRQPTWIEYSGSFFPVIALVFILRSFLYEPFKIPSGSMVPTLMIGDLILVNKFTYGIRLPVLNQKVIDVNDPQRGDVMVFKYPEDMSQDYIKRVVGVPGDKITYANKRLSVNGKELAYAPLDDYLDDEKLVYHKQFTENLSEPPHRILNEPGKLTYNPDQVKNFPQHEACTYSAEQFTCVVPPGNYFMMGDNRDNSADSRYWGFVPNKNIVGKAFFVWMNFSSLKRIGSIH</sequence>
<protein>
    <recommendedName>
        <fullName evidence="4 8">Signal peptidase I</fullName>
        <ecNumber evidence="3 8">3.4.21.89</ecNumber>
    </recommendedName>
</protein>
<evidence type="ECO:0000256" key="9">
    <source>
        <dbReference type="RuleBase" id="RU362042"/>
    </source>
</evidence>
<evidence type="ECO:0000256" key="7">
    <source>
        <dbReference type="PIRSR" id="PIRSR600223-1"/>
    </source>
</evidence>
<dbReference type="EMBL" id="RXLQ01000008">
    <property type="protein sequence ID" value="RSZ58052.1"/>
    <property type="molecule type" value="Genomic_DNA"/>
</dbReference>
<dbReference type="InterPro" id="IPR036286">
    <property type="entry name" value="LexA/Signal_pep-like_sf"/>
</dbReference>